<gene>
    <name evidence="2" type="ORF">SAMN04488079_101141</name>
</gene>
<proteinExistence type="predicted"/>
<feature type="transmembrane region" description="Helical" evidence="1">
    <location>
        <begin position="171"/>
        <end position="191"/>
    </location>
</feature>
<keyword evidence="1" id="KW-0812">Transmembrane</keyword>
<sequence>MKSSVPTNQTSAILPVNRVPHIILLYWIIKIAATTLGETGADMFSMTFELGYGLTIGIFMAIFSFFLVIKLAMKRYEPLVYWLVFTASAIVGTAISDYIDRTLGLGYAGGAALLLALLVGILGIWYRQEKSISVENIKTFPAELYYWLAFLVANTLGTAAGDYLADDLEMGFTTSASLIAGLLVLCTLLHYYTRVSSLLLFWTAFVLTRPFGATFGDLLTKQPDHGGLGIGTVGASMIFSLILIVALMREKMAEKSRDVKELSI</sequence>
<dbReference type="Proteomes" id="UP000198924">
    <property type="component" value="Unassembled WGS sequence"/>
</dbReference>
<keyword evidence="1" id="KW-1133">Transmembrane helix</keyword>
<organism evidence="2 3">
    <name type="scientific">Methylophaga sulfidovorans</name>
    <dbReference type="NCBI Taxonomy" id="45496"/>
    <lineage>
        <taxon>Bacteria</taxon>
        <taxon>Pseudomonadati</taxon>
        <taxon>Pseudomonadota</taxon>
        <taxon>Gammaproteobacteria</taxon>
        <taxon>Thiotrichales</taxon>
        <taxon>Piscirickettsiaceae</taxon>
        <taxon>Methylophaga</taxon>
    </lineage>
</organism>
<keyword evidence="1" id="KW-0472">Membrane</keyword>
<feature type="transmembrane region" description="Helical" evidence="1">
    <location>
        <begin position="228"/>
        <end position="248"/>
    </location>
</feature>
<evidence type="ECO:0000313" key="3">
    <source>
        <dbReference type="Proteomes" id="UP000198924"/>
    </source>
</evidence>
<feature type="transmembrane region" description="Helical" evidence="1">
    <location>
        <begin position="145"/>
        <end position="165"/>
    </location>
</feature>
<feature type="transmembrane region" description="Helical" evidence="1">
    <location>
        <begin position="79"/>
        <end position="99"/>
    </location>
</feature>
<reference evidence="3" key="1">
    <citation type="submission" date="2016-10" db="EMBL/GenBank/DDBJ databases">
        <authorList>
            <person name="Varghese N."/>
            <person name="Submissions S."/>
        </authorList>
    </citation>
    <scope>NUCLEOTIDE SEQUENCE [LARGE SCALE GENOMIC DNA]</scope>
    <source>
        <strain evidence="3">DSM 11578</strain>
    </source>
</reference>
<dbReference type="STRING" id="45496.SAMN04488079_101141"/>
<evidence type="ECO:0000313" key="2">
    <source>
        <dbReference type="EMBL" id="SFJ77022.1"/>
    </source>
</evidence>
<protein>
    <submittedName>
        <fullName evidence="2">Uncharacterized membrane-anchored protein</fullName>
    </submittedName>
</protein>
<evidence type="ECO:0000256" key="1">
    <source>
        <dbReference type="SAM" id="Phobius"/>
    </source>
</evidence>
<dbReference type="OrthoDB" id="9794709at2"/>
<dbReference type="Pfam" id="PF03988">
    <property type="entry name" value="DUF347"/>
    <property type="match status" value="4"/>
</dbReference>
<accession>A0A1I3U259</accession>
<dbReference type="InterPro" id="IPR007136">
    <property type="entry name" value="DUF347"/>
</dbReference>
<keyword evidence="3" id="KW-1185">Reference proteome</keyword>
<dbReference type="EMBL" id="FOSH01000001">
    <property type="protein sequence ID" value="SFJ77022.1"/>
    <property type="molecule type" value="Genomic_DNA"/>
</dbReference>
<feature type="transmembrane region" description="Helical" evidence="1">
    <location>
        <begin position="105"/>
        <end position="125"/>
    </location>
</feature>
<feature type="transmembrane region" description="Helical" evidence="1">
    <location>
        <begin position="198"/>
        <end position="216"/>
    </location>
</feature>
<name>A0A1I3U259_9GAMM</name>
<dbReference type="AlphaFoldDB" id="A0A1I3U259"/>
<dbReference type="RefSeq" id="WP_091711268.1">
    <property type="nucleotide sequence ID" value="NZ_FOSH01000001.1"/>
</dbReference>
<feature type="transmembrane region" description="Helical" evidence="1">
    <location>
        <begin position="50"/>
        <end position="72"/>
    </location>
</feature>